<organism evidence="2 3">
    <name type="scientific">Streptomyces clavuligerus</name>
    <dbReference type="NCBI Taxonomy" id="1901"/>
    <lineage>
        <taxon>Bacteria</taxon>
        <taxon>Bacillati</taxon>
        <taxon>Actinomycetota</taxon>
        <taxon>Actinomycetes</taxon>
        <taxon>Kitasatosporales</taxon>
        <taxon>Streptomycetaceae</taxon>
        <taxon>Streptomyces</taxon>
    </lineage>
</organism>
<keyword evidence="3" id="KW-1185">Reference proteome</keyword>
<accession>E2PWQ3</accession>
<dbReference type="EMBL" id="CM000913">
    <property type="protein sequence ID" value="EFG08052.1"/>
    <property type="molecule type" value="Genomic_DNA"/>
</dbReference>
<gene>
    <name evidence="2" type="ORF">SCLAV_2981</name>
</gene>
<sequence length="156" mass="16588">MTSRRPGRSPGPTALTTVPWAPRPLRRARCRTVRPPVHGRAVSGTVRTGTYRVLRVRAVSLLHPVARRAGPDQVVGPVVRRATVAWALRPAVPTVALRVPCPSRPVRRRTGSLRLPLPGPAVGPGAPRPPRRALGGAVRVGSPAVSRPVVCPVRAV</sequence>
<dbReference type="Proteomes" id="UP000002357">
    <property type="component" value="Chromosome"/>
</dbReference>
<dbReference type="AlphaFoldDB" id="E2PWQ3"/>
<evidence type="ECO:0000313" key="3">
    <source>
        <dbReference type="Proteomes" id="UP000002357"/>
    </source>
</evidence>
<evidence type="ECO:0000313" key="2">
    <source>
        <dbReference type="EMBL" id="EFG08052.1"/>
    </source>
</evidence>
<proteinExistence type="predicted"/>
<protein>
    <submittedName>
        <fullName evidence="2">Uncharacterized protein</fullName>
    </submittedName>
</protein>
<reference evidence="2 3" key="1">
    <citation type="journal article" date="2010" name="Genome Biol. Evol.">
        <title>The sequence of a 1.8-mb bacterial linear plasmid reveals a rich evolutionary reservoir of secondary metabolic pathways.</title>
        <authorList>
            <person name="Medema M.H."/>
            <person name="Trefzer A."/>
            <person name="Kovalchuk A."/>
            <person name="van den Berg M."/>
            <person name="Mueller U."/>
            <person name="Heijne W."/>
            <person name="Wu L."/>
            <person name="Alam M.T."/>
            <person name="Ronning C.M."/>
            <person name="Nierman W.C."/>
            <person name="Bovenberg R.A.L."/>
            <person name="Breitling R."/>
            <person name="Takano E."/>
        </authorList>
    </citation>
    <scope>NUCLEOTIDE SEQUENCE [LARGE SCALE GENOMIC DNA]</scope>
    <source>
        <strain evidence="3">ATCC 27064 / DSM 738 / JCM 4710 / NBRC 13307 / NCIMB 12785 / NRRL 3585 / VKM Ac-602</strain>
    </source>
</reference>
<evidence type="ECO:0000256" key="1">
    <source>
        <dbReference type="SAM" id="MobiDB-lite"/>
    </source>
</evidence>
<name>E2PWQ3_STRCL</name>
<feature type="region of interest" description="Disordered" evidence="1">
    <location>
        <begin position="108"/>
        <end position="132"/>
    </location>
</feature>